<name>G7JEJ8_MEDTR</name>
<proteinExistence type="predicted"/>
<dbReference type="HOGENOM" id="CLU_154122_0_0_1"/>
<dbReference type="EnsemblPlants" id="AES87300">
    <property type="protein sequence ID" value="AES87300"/>
    <property type="gene ID" value="MTR_4g023920"/>
</dbReference>
<reference evidence="4" key="3">
    <citation type="submission" date="2015-04" db="UniProtKB">
        <authorList>
            <consortium name="EnsemblPlants"/>
        </authorList>
    </citation>
    <scope>IDENTIFICATION</scope>
    <source>
        <strain evidence="4">cv. Jemalong A17</strain>
    </source>
</reference>
<evidence type="ECO:0000313" key="4">
    <source>
        <dbReference type="EnsemblPlants" id="AES87300"/>
    </source>
</evidence>
<evidence type="ECO:0000313" key="2">
    <source>
        <dbReference type="EMBL" id="AES87300.1"/>
    </source>
</evidence>
<feature type="chain" id="PRO_5014572872" evidence="1">
    <location>
        <begin position="21"/>
        <end position="127"/>
    </location>
</feature>
<dbReference type="PANTHER" id="PTHR35630">
    <property type="entry name" value="LEGUMINOSIN GROUP486 SECRETED PEPTIDE"/>
    <property type="match status" value="1"/>
</dbReference>
<reference evidence="3" key="5">
    <citation type="journal article" date="2018" name="Nat. Plants">
        <title>Whole-genome landscape of Medicago truncatula symbiotic genes.</title>
        <authorList>
            <person name="Pecrix Y."/>
            <person name="Gamas P."/>
            <person name="Carrere S."/>
        </authorList>
    </citation>
    <scope>NUCLEOTIDE SEQUENCE</scope>
    <source>
        <tissue evidence="3">Leaves</tissue>
    </source>
</reference>
<dbReference type="Gramene" id="rna21240">
    <property type="protein sequence ID" value="RHN59237.1"/>
    <property type="gene ID" value="gene21240"/>
</dbReference>
<dbReference type="Proteomes" id="UP000002051">
    <property type="component" value="Chromosome 4"/>
</dbReference>
<evidence type="ECO:0000313" key="3">
    <source>
        <dbReference type="EMBL" id="RHN59237.1"/>
    </source>
</evidence>
<gene>
    <name evidence="2" type="ordered locus">MTR_4g023920</name>
    <name evidence="3" type="ORF">MtrunA17_Chr4g0011091</name>
</gene>
<feature type="signal peptide" evidence="1">
    <location>
        <begin position="1"/>
        <end position="20"/>
    </location>
</feature>
<keyword evidence="1" id="KW-0732">Signal</keyword>
<sequence>MLAKCYVVLFFFLTLISSLGYSSNDAKLQEIQHKNAKFFIALPSGSLPVYFDCEEMWGQFEMHAGEIVERSTPTNEGVGCTVFWVRLYAYIVARIDEFWIIKTDGLFSTIDHIHWTKVISWRNNTRI</sequence>
<dbReference type="EMBL" id="PSQE01000004">
    <property type="protein sequence ID" value="RHN59237.1"/>
    <property type="molecule type" value="Genomic_DNA"/>
</dbReference>
<keyword evidence="5" id="KW-1185">Reference proteome</keyword>
<reference evidence="2 5" key="1">
    <citation type="journal article" date="2011" name="Nature">
        <title>The Medicago genome provides insight into the evolution of rhizobial symbioses.</title>
        <authorList>
            <person name="Young N.D."/>
            <person name="Debelle F."/>
            <person name="Oldroyd G.E."/>
            <person name="Geurts R."/>
            <person name="Cannon S.B."/>
            <person name="Udvardi M.K."/>
            <person name="Benedito V.A."/>
            <person name="Mayer K.F."/>
            <person name="Gouzy J."/>
            <person name="Schoof H."/>
            <person name="Van de Peer Y."/>
            <person name="Proost S."/>
            <person name="Cook D.R."/>
            <person name="Meyers B.C."/>
            <person name="Spannagl M."/>
            <person name="Cheung F."/>
            <person name="De Mita S."/>
            <person name="Krishnakumar V."/>
            <person name="Gundlach H."/>
            <person name="Zhou S."/>
            <person name="Mudge J."/>
            <person name="Bharti A.K."/>
            <person name="Murray J.D."/>
            <person name="Naoumkina M.A."/>
            <person name="Rosen B."/>
            <person name="Silverstein K.A."/>
            <person name="Tang H."/>
            <person name="Rombauts S."/>
            <person name="Zhao P.X."/>
            <person name="Zhou P."/>
            <person name="Barbe V."/>
            <person name="Bardou P."/>
            <person name="Bechner M."/>
            <person name="Bellec A."/>
            <person name="Berger A."/>
            <person name="Berges H."/>
            <person name="Bidwell S."/>
            <person name="Bisseling T."/>
            <person name="Choisne N."/>
            <person name="Couloux A."/>
            <person name="Denny R."/>
            <person name="Deshpande S."/>
            <person name="Dai X."/>
            <person name="Doyle J.J."/>
            <person name="Dudez A.M."/>
            <person name="Farmer A.D."/>
            <person name="Fouteau S."/>
            <person name="Franken C."/>
            <person name="Gibelin C."/>
            <person name="Gish J."/>
            <person name="Goldstein S."/>
            <person name="Gonzalez A.J."/>
            <person name="Green P.J."/>
            <person name="Hallab A."/>
            <person name="Hartog M."/>
            <person name="Hua A."/>
            <person name="Humphray S.J."/>
            <person name="Jeong D.H."/>
            <person name="Jing Y."/>
            <person name="Jocker A."/>
            <person name="Kenton S.M."/>
            <person name="Kim D.J."/>
            <person name="Klee K."/>
            <person name="Lai H."/>
            <person name="Lang C."/>
            <person name="Lin S."/>
            <person name="Macmil S.L."/>
            <person name="Magdelenat G."/>
            <person name="Matthews L."/>
            <person name="McCorrison J."/>
            <person name="Monaghan E.L."/>
            <person name="Mun J.H."/>
            <person name="Najar F.Z."/>
            <person name="Nicholson C."/>
            <person name="Noirot C."/>
            <person name="O'Bleness M."/>
            <person name="Paule C.R."/>
            <person name="Poulain J."/>
            <person name="Prion F."/>
            <person name="Qin B."/>
            <person name="Qu C."/>
            <person name="Retzel E.F."/>
            <person name="Riddle C."/>
            <person name="Sallet E."/>
            <person name="Samain S."/>
            <person name="Samson N."/>
            <person name="Sanders I."/>
            <person name="Saurat O."/>
            <person name="Scarpelli C."/>
            <person name="Schiex T."/>
            <person name="Segurens B."/>
            <person name="Severin A.J."/>
            <person name="Sherrier D.J."/>
            <person name="Shi R."/>
            <person name="Sims S."/>
            <person name="Singer S.R."/>
            <person name="Sinharoy S."/>
            <person name="Sterck L."/>
            <person name="Viollet A."/>
            <person name="Wang B.B."/>
            <person name="Wang K."/>
            <person name="Wang M."/>
            <person name="Wang X."/>
            <person name="Warfsmann J."/>
            <person name="Weissenbach J."/>
            <person name="White D.D."/>
            <person name="White J.D."/>
            <person name="Wiley G.B."/>
            <person name="Wincker P."/>
            <person name="Xing Y."/>
            <person name="Yang L."/>
            <person name="Yao Z."/>
            <person name="Ying F."/>
            <person name="Zhai J."/>
            <person name="Zhou L."/>
            <person name="Zuber A."/>
            <person name="Denarie J."/>
            <person name="Dixon R.A."/>
            <person name="May G.D."/>
            <person name="Schwartz D.C."/>
            <person name="Rogers J."/>
            <person name="Quetier F."/>
            <person name="Town C.D."/>
            <person name="Roe B.A."/>
        </authorList>
    </citation>
    <scope>NUCLEOTIDE SEQUENCE [LARGE SCALE GENOMIC DNA]</scope>
    <source>
        <strain evidence="2">A17</strain>
        <strain evidence="4 5">cv. Jemalong A17</strain>
    </source>
</reference>
<dbReference type="EMBL" id="CM001220">
    <property type="protein sequence ID" value="AES87300.1"/>
    <property type="molecule type" value="Genomic_DNA"/>
</dbReference>
<dbReference type="PANTHER" id="PTHR35630:SF1">
    <property type="entry name" value="LEGUMINOSIN GROUP486 SECRETED PEPTIDE"/>
    <property type="match status" value="1"/>
</dbReference>
<evidence type="ECO:0000256" key="1">
    <source>
        <dbReference type="SAM" id="SignalP"/>
    </source>
</evidence>
<accession>G7JEJ8</accession>
<dbReference type="PaxDb" id="3880-AES70003"/>
<organism evidence="2 5">
    <name type="scientific">Medicago truncatula</name>
    <name type="common">Barrel medic</name>
    <name type="synonym">Medicago tribuloides</name>
    <dbReference type="NCBI Taxonomy" id="3880"/>
    <lineage>
        <taxon>Eukaryota</taxon>
        <taxon>Viridiplantae</taxon>
        <taxon>Streptophyta</taxon>
        <taxon>Embryophyta</taxon>
        <taxon>Tracheophyta</taxon>
        <taxon>Spermatophyta</taxon>
        <taxon>Magnoliopsida</taxon>
        <taxon>eudicotyledons</taxon>
        <taxon>Gunneridae</taxon>
        <taxon>Pentapetalae</taxon>
        <taxon>rosids</taxon>
        <taxon>fabids</taxon>
        <taxon>Fabales</taxon>
        <taxon>Fabaceae</taxon>
        <taxon>Papilionoideae</taxon>
        <taxon>50 kb inversion clade</taxon>
        <taxon>NPAAA clade</taxon>
        <taxon>Hologalegina</taxon>
        <taxon>IRL clade</taxon>
        <taxon>Trifolieae</taxon>
        <taxon>Medicago</taxon>
    </lineage>
</organism>
<dbReference type="Proteomes" id="UP000265566">
    <property type="component" value="Chromosome 4"/>
</dbReference>
<evidence type="ECO:0000313" key="5">
    <source>
        <dbReference type="Proteomes" id="UP000002051"/>
    </source>
</evidence>
<dbReference type="AlphaFoldDB" id="G7JEJ8"/>
<reference evidence="6" key="4">
    <citation type="journal article" date="2018" name="Nat. Plants">
        <title>Whole-genome landscape of Medicago truncatula symbiotic genes.</title>
        <authorList>
            <person name="Pecrix Y."/>
            <person name="Staton S.E."/>
            <person name="Sallet E."/>
            <person name="Lelandais-Briere C."/>
            <person name="Moreau S."/>
            <person name="Carrere S."/>
            <person name="Blein T."/>
            <person name="Jardinaud M.F."/>
            <person name="Latrasse D."/>
            <person name="Zouine M."/>
            <person name="Zahm M."/>
            <person name="Kreplak J."/>
            <person name="Mayjonade B."/>
            <person name="Satge C."/>
            <person name="Perez M."/>
            <person name="Cauet S."/>
            <person name="Marande W."/>
            <person name="Chantry-Darmon C."/>
            <person name="Lopez-Roques C."/>
            <person name="Bouchez O."/>
            <person name="Berard A."/>
            <person name="Debelle F."/>
            <person name="Munos S."/>
            <person name="Bendahmane A."/>
            <person name="Berges H."/>
            <person name="Niebel A."/>
            <person name="Buitink J."/>
            <person name="Frugier F."/>
            <person name="Benhamed M."/>
            <person name="Crespi M."/>
            <person name="Gouzy J."/>
            <person name="Gamas P."/>
        </authorList>
    </citation>
    <scope>NUCLEOTIDE SEQUENCE [LARGE SCALE GENOMIC DNA]</scope>
    <source>
        <strain evidence="6">cv. Jemalong A17</strain>
    </source>
</reference>
<evidence type="ECO:0000313" key="6">
    <source>
        <dbReference type="Proteomes" id="UP000265566"/>
    </source>
</evidence>
<protein>
    <submittedName>
        <fullName evidence="2">Leguminosin group486 secreted peptide</fullName>
    </submittedName>
</protein>
<reference evidence="2 5" key="2">
    <citation type="journal article" date="2014" name="BMC Genomics">
        <title>An improved genome release (version Mt4.0) for the model legume Medicago truncatula.</title>
        <authorList>
            <person name="Tang H."/>
            <person name="Krishnakumar V."/>
            <person name="Bidwell S."/>
            <person name="Rosen B."/>
            <person name="Chan A."/>
            <person name="Zhou S."/>
            <person name="Gentzbittel L."/>
            <person name="Childs K.L."/>
            <person name="Yandell M."/>
            <person name="Gundlach H."/>
            <person name="Mayer K.F."/>
            <person name="Schwartz D.C."/>
            <person name="Town C.D."/>
        </authorList>
    </citation>
    <scope>GENOME REANNOTATION</scope>
    <source>
        <strain evidence="4 5">cv. Jemalong A17</strain>
    </source>
</reference>